<dbReference type="Pfam" id="PF00172">
    <property type="entry name" value="Zn_clus"/>
    <property type="match status" value="1"/>
</dbReference>
<dbReference type="SMART" id="SM00066">
    <property type="entry name" value="GAL4"/>
    <property type="match status" value="1"/>
</dbReference>
<evidence type="ECO:0000256" key="5">
    <source>
        <dbReference type="ARBA" id="ARBA00023163"/>
    </source>
</evidence>
<dbReference type="RefSeq" id="XP_060280490.1">
    <property type="nucleotide sequence ID" value="XM_060425286.1"/>
</dbReference>
<evidence type="ECO:0000256" key="1">
    <source>
        <dbReference type="ARBA" id="ARBA00022723"/>
    </source>
</evidence>
<accession>A0AAJ0FEF0</accession>
<keyword evidence="3" id="KW-0805">Transcription regulation</keyword>
<evidence type="ECO:0000259" key="8">
    <source>
        <dbReference type="PROSITE" id="PS50048"/>
    </source>
</evidence>
<gene>
    <name evidence="9" type="ORF">QBC33DRAFT_478187</name>
</gene>
<protein>
    <recommendedName>
        <fullName evidence="8">Zn(2)-C6 fungal-type domain-containing protein</fullName>
    </recommendedName>
</protein>
<dbReference type="Gene3D" id="4.10.240.10">
    <property type="entry name" value="Zn(2)-C6 fungal-type DNA-binding domain"/>
    <property type="match status" value="1"/>
</dbReference>
<dbReference type="CDD" id="cd12148">
    <property type="entry name" value="fungal_TF_MHR"/>
    <property type="match status" value="1"/>
</dbReference>
<dbReference type="PANTHER" id="PTHR31944:SF131">
    <property type="entry name" value="HEME-RESPONSIVE ZINC FINGER TRANSCRIPTION FACTOR HAP1"/>
    <property type="match status" value="1"/>
</dbReference>
<dbReference type="SMART" id="SM00906">
    <property type="entry name" value="Fungal_trans"/>
    <property type="match status" value="1"/>
</dbReference>
<feature type="region of interest" description="Disordered" evidence="7">
    <location>
        <begin position="702"/>
        <end position="721"/>
    </location>
</feature>
<dbReference type="InterPro" id="IPR007219">
    <property type="entry name" value="XnlR_reg_dom"/>
</dbReference>
<keyword evidence="10" id="KW-1185">Reference proteome</keyword>
<dbReference type="GO" id="GO:0006351">
    <property type="term" value="P:DNA-templated transcription"/>
    <property type="evidence" value="ECO:0007669"/>
    <property type="project" value="InterPro"/>
</dbReference>
<dbReference type="PROSITE" id="PS50048">
    <property type="entry name" value="ZN2_CY6_FUNGAL_2"/>
    <property type="match status" value="1"/>
</dbReference>
<dbReference type="CDD" id="cd00067">
    <property type="entry name" value="GAL4"/>
    <property type="match status" value="1"/>
</dbReference>
<keyword evidence="4" id="KW-0238">DNA-binding</keyword>
<dbReference type="GO" id="GO:0005634">
    <property type="term" value="C:nucleus"/>
    <property type="evidence" value="ECO:0007669"/>
    <property type="project" value="TreeGrafter"/>
</dbReference>
<sequence>MNEPDRRRRRPAVSCSLCRRRKIRCSRETPCSNCLRSGNRACVYEAHPPQPPRQQLSRGQPRELMPIGLASTTSRESTVPSHPPGSLVTEITNASTLASQLSAPDVEAMRSRIRQLEEQLSRATLTSTQHHVSTPGSNIETATSRLGGTFHLLHDNRLPSQPQAITRSVTHKTRLFGQSHWVNASVLLLDIFEISEPHLREEGSKAFASIQRCKSLAKVIKSRRAPRWPTPPTPDLPPKDVADELVDCYLRTIETVYRILHVPTFRRDYEAVWVSGAEPDTAFLVQLKLVLAIGATTYDENFSLRVSAIRWVYEAQTWASEPEFKSRLGIQSLQTNLLLLLARETAGIGGGLTWISAGALLRTAVYMGLHRDPSRLPKRSIFAAEMRRRLWNSILELTLQSSLTSGGPPLISLDDFDTEPPGNFDDDQLGAEDPAPKPEDCFTQMSVTIALRKTFPLRLAVTKFLNDLGSHGTYEETLRLDAQLRASYKALSRTLQACTSTTGPSPSRFQIRVVDFLMHRHLSSLHAPFFGPALHETAYAFSRKVVVETSLKIWCAACPSSTIMAAQRRRRGDDAATSADRDDLERLTACGSAFYRTVAMQAALLVAVELRTQLQEEESLGPVPLRPDLLSVLDEARTWSLRCIEAGETNMKGYLLVCVVAAQIGGLMRGVAMEEVPGLLVRAAEDAGETCLPMLEKMAAQERAEGGGDGLQTTLGTPAPEGMEDWDFMMSDAMFNPANAEPMSWMFNDENTQGPSFW</sequence>
<name>A0AAJ0FEF0_9PEZI</name>
<dbReference type="InterPro" id="IPR051430">
    <property type="entry name" value="Fungal_TF_Env_Response"/>
</dbReference>
<proteinExistence type="predicted"/>
<evidence type="ECO:0000256" key="4">
    <source>
        <dbReference type="ARBA" id="ARBA00023125"/>
    </source>
</evidence>
<evidence type="ECO:0000313" key="9">
    <source>
        <dbReference type="EMBL" id="KAK1764277.1"/>
    </source>
</evidence>
<dbReference type="PROSITE" id="PS00463">
    <property type="entry name" value="ZN2_CY6_FUNGAL_1"/>
    <property type="match status" value="1"/>
</dbReference>
<evidence type="ECO:0000256" key="7">
    <source>
        <dbReference type="SAM" id="MobiDB-lite"/>
    </source>
</evidence>
<evidence type="ECO:0000256" key="3">
    <source>
        <dbReference type="ARBA" id="ARBA00023015"/>
    </source>
</evidence>
<dbReference type="SUPFAM" id="SSF57701">
    <property type="entry name" value="Zn2/Cys6 DNA-binding domain"/>
    <property type="match status" value="1"/>
</dbReference>
<dbReference type="PANTHER" id="PTHR31944">
    <property type="entry name" value="HEME-RESPONSIVE ZINC FINGER TRANSCRIPTION FACTOR HAP1"/>
    <property type="match status" value="1"/>
</dbReference>
<evidence type="ECO:0000313" key="10">
    <source>
        <dbReference type="Proteomes" id="UP001244011"/>
    </source>
</evidence>
<reference evidence="9" key="1">
    <citation type="submission" date="2023-06" db="EMBL/GenBank/DDBJ databases">
        <title>Genome-scale phylogeny and comparative genomics of the fungal order Sordariales.</title>
        <authorList>
            <consortium name="Lawrence Berkeley National Laboratory"/>
            <person name="Hensen N."/>
            <person name="Bonometti L."/>
            <person name="Westerberg I."/>
            <person name="Brannstrom I.O."/>
            <person name="Guillou S."/>
            <person name="Cros-Aarteil S."/>
            <person name="Calhoun S."/>
            <person name="Haridas S."/>
            <person name="Kuo A."/>
            <person name="Mondo S."/>
            <person name="Pangilinan J."/>
            <person name="Riley R."/>
            <person name="Labutti K."/>
            <person name="Andreopoulos B."/>
            <person name="Lipzen A."/>
            <person name="Chen C."/>
            <person name="Yanf M."/>
            <person name="Daum C."/>
            <person name="Ng V."/>
            <person name="Clum A."/>
            <person name="Steindorff A."/>
            <person name="Ohm R."/>
            <person name="Martin F."/>
            <person name="Silar P."/>
            <person name="Natvig D."/>
            <person name="Lalanne C."/>
            <person name="Gautier V."/>
            <person name="Ament-Velasquez S.L."/>
            <person name="Kruys A."/>
            <person name="Hutchinson M.I."/>
            <person name="Powell A.J."/>
            <person name="Barry K."/>
            <person name="Miller A.N."/>
            <person name="Grigoriev I.V."/>
            <person name="Debuchy R."/>
            <person name="Gladieux P."/>
            <person name="Thoren M.H."/>
            <person name="Johannesson H."/>
        </authorList>
    </citation>
    <scope>NUCLEOTIDE SEQUENCE</scope>
    <source>
        <strain evidence="9">8032-3</strain>
    </source>
</reference>
<dbReference type="GO" id="GO:0008270">
    <property type="term" value="F:zinc ion binding"/>
    <property type="evidence" value="ECO:0007669"/>
    <property type="project" value="InterPro"/>
</dbReference>
<feature type="domain" description="Zn(2)-C6 fungal-type" evidence="8">
    <location>
        <begin position="14"/>
        <end position="44"/>
    </location>
</feature>
<dbReference type="GeneID" id="85308473"/>
<keyword evidence="5" id="KW-0804">Transcription</keyword>
<comment type="caution">
    <text evidence="9">The sequence shown here is derived from an EMBL/GenBank/DDBJ whole genome shotgun (WGS) entry which is preliminary data.</text>
</comment>
<dbReference type="Proteomes" id="UP001244011">
    <property type="component" value="Unassembled WGS sequence"/>
</dbReference>
<keyword evidence="6" id="KW-0539">Nucleus</keyword>
<dbReference type="InterPro" id="IPR036864">
    <property type="entry name" value="Zn2-C6_fun-type_DNA-bd_sf"/>
</dbReference>
<dbReference type="GO" id="GO:0000978">
    <property type="term" value="F:RNA polymerase II cis-regulatory region sequence-specific DNA binding"/>
    <property type="evidence" value="ECO:0007669"/>
    <property type="project" value="TreeGrafter"/>
</dbReference>
<dbReference type="AlphaFoldDB" id="A0AAJ0FEF0"/>
<dbReference type="Pfam" id="PF04082">
    <property type="entry name" value="Fungal_trans"/>
    <property type="match status" value="1"/>
</dbReference>
<keyword evidence="1" id="KW-0479">Metal-binding</keyword>
<dbReference type="EMBL" id="MU839021">
    <property type="protein sequence ID" value="KAK1764277.1"/>
    <property type="molecule type" value="Genomic_DNA"/>
</dbReference>
<evidence type="ECO:0000256" key="6">
    <source>
        <dbReference type="ARBA" id="ARBA00023242"/>
    </source>
</evidence>
<keyword evidence="2" id="KW-0862">Zinc</keyword>
<dbReference type="InterPro" id="IPR001138">
    <property type="entry name" value="Zn2Cys6_DnaBD"/>
</dbReference>
<dbReference type="GO" id="GO:0001228">
    <property type="term" value="F:DNA-binding transcription activator activity, RNA polymerase II-specific"/>
    <property type="evidence" value="ECO:0007669"/>
    <property type="project" value="TreeGrafter"/>
</dbReference>
<evidence type="ECO:0000256" key="2">
    <source>
        <dbReference type="ARBA" id="ARBA00022833"/>
    </source>
</evidence>
<organism evidence="9 10">
    <name type="scientific">Phialemonium atrogriseum</name>
    <dbReference type="NCBI Taxonomy" id="1093897"/>
    <lineage>
        <taxon>Eukaryota</taxon>
        <taxon>Fungi</taxon>
        <taxon>Dikarya</taxon>
        <taxon>Ascomycota</taxon>
        <taxon>Pezizomycotina</taxon>
        <taxon>Sordariomycetes</taxon>
        <taxon>Sordariomycetidae</taxon>
        <taxon>Cephalothecales</taxon>
        <taxon>Cephalothecaceae</taxon>
        <taxon>Phialemonium</taxon>
    </lineage>
</organism>